<keyword evidence="3" id="KW-1185">Reference proteome</keyword>
<dbReference type="Proteomes" id="UP000233556">
    <property type="component" value="Unassembled WGS sequence"/>
</dbReference>
<feature type="region of interest" description="Disordered" evidence="1">
    <location>
        <begin position="50"/>
        <end position="76"/>
    </location>
</feature>
<dbReference type="EMBL" id="KZ512105">
    <property type="protein sequence ID" value="PKU31912.1"/>
    <property type="molecule type" value="Genomic_DNA"/>
</dbReference>
<gene>
    <name evidence="2" type="ORF">llap_17784</name>
</gene>
<name>A0A2I0TDQ8_LIMLA</name>
<evidence type="ECO:0000256" key="1">
    <source>
        <dbReference type="SAM" id="MobiDB-lite"/>
    </source>
</evidence>
<feature type="compositionally biased region" description="Basic and acidic residues" evidence="1">
    <location>
        <begin position="62"/>
        <end position="76"/>
    </location>
</feature>
<organism evidence="2 3">
    <name type="scientific">Limosa lapponica baueri</name>
    <dbReference type="NCBI Taxonomy" id="1758121"/>
    <lineage>
        <taxon>Eukaryota</taxon>
        <taxon>Metazoa</taxon>
        <taxon>Chordata</taxon>
        <taxon>Craniata</taxon>
        <taxon>Vertebrata</taxon>
        <taxon>Euteleostomi</taxon>
        <taxon>Archelosauria</taxon>
        <taxon>Archosauria</taxon>
        <taxon>Dinosauria</taxon>
        <taxon>Saurischia</taxon>
        <taxon>Theropoda</taxon>
        <taxon>Coelurosauria</taxon>
        <taxon>Aves</taxon>
        <taxon>Neognathae</taxon>
        <taxon>Neoaves</taxon>
        <taxon>Charadriiformes</taxon>
        <taxon>Scolopacidae</taxon>
        <taxon>Limosa</taxon>
    </lineage>
</organism>
<protein>
    <submittedName>
        <fullName evidence="2">Uncharacterized protein</fullName>
    </submittedName>
</protein>
<dbReference type="AlphaFoldDB" id="A0A2I0TDQ8"/>
<evidence type="ECO:0000313" key="2">
    <source>
        <dbReference type="EMBL" id="PKU31912.1"/>
    </source>
</evidence>
<accession>A0A2I0TDQ8</accession>
<proteinExistence type="predicted"/>
<sequence>MQTPGSGELLFAGIDLVLLYHVPSQPWSHLKPDLLLMALSQTVVGKAQTFGRTARTGHRHSRNESDGDKGGLDVTL</sequence>
<reference evidence="3" key="1">
    <citation type="submission" date="2017-11" db="EMBL/GenBank/DDBJ databases">
        <authorList>
            <person name="Lima N.C."/>
            <person name="Parody-Merino A.M."/>
            <person name="Battley P.F."/>
            <person name="Fidler A.E."/>
            <person name="Prosdocimi F."/>
        </authorList>
    </citation>
    <scope>NUCLEOTIDE SEQUENCE [LARGE SCALE GENOMIC DNA]</scope>
</reference>
<reference evidence="3" key="2">
    <citation type="submission" date="2017-12" db="EMBL/GenBank/DDBJ databases">
        <title>Genome sequence of the Bar-tailed Godwit (Limosa lapponica baueri).</title>
        <authorList>
            <person name="Lima N.C.B."/>
            <person name="Parody-Merino A.M."/>
            <person name="Battley P.F."/>
            <person name="Fidler A.E."/>
            <person name="Prosdocimi F."/>
        </authorList>
    </citation>
    <scope>NUCLEOTIDE SEQUENCE [LARGE SCALE GENOMIC DNA]</scope>
</reference>
<evidence type="ECO:0000313" key="3">
    <source>
        <dbReference type="Proteomes" id="UP000233556"/>
    </source>
</evidence>